<evidence type="ECO:0000256" key="4">
    <source>
        <dbReference type="ARBA" id="ARBA00022692"/>
    </source>
</evidence>
<sequence length="293" mass="33339">MHSKNSNLNKYIINAIFIVISILFLIPILYIVSISLTSERDIIEYGYKILPTNVTINAYKYVFNNPWQIINSYGISIFITVFGTLLSLFLSTMLAYTMSRKDYRYNKITSFVVFFTLLFNGGLVPTYILIVNYLHLKNTIWALILPYTINAWYVILLKGFLSTIPLALVEAARIDGASEVGTFFKIVIPLSKPALAAVGLLICFTYWNDWWLSLLYIDKTKIMPLQYLLYRIMANVDFLSRQAASSIGVNVKEIPTESLRMAMCVIAAGPMLILFPFFQRYFVKGITVGSVKG</sequence>
<evidence type="ECO:0000256" key="7">
    <source>
        <dbReference type="SAM" id="Phobius"/>
    </source>
</evidence>
<protein>
    <submittedName>
        <fullName evidence="9">Sugar ABC transporter permease</fullName>
    </submittedName>
</protein>
<dbReference type="GO" id="GO:0005886">
    <property type="term" value="C:plasma membrane"/>
    <property type="evidence" value="ECO:0007669"/>
    <property type="project" value="UniProtKB-SubCell"/>
</dbReference>
<keyword evidence="4 7" id="KW-0812">Transmembrane</keyword>
<evidence type="ECO:0000256" key="2">
    <source>
        <dbReference type="ARBA" id="ARBA00022448"/>
    </source>
</evidence>
<dbReference type="PANTHER" id="PTHR43744">
    <property type="entry name" value="ABC TRANSPORTER PERMEASE PROTEIN MG189-RELATED-RELATED"/>
    <property type="match status" value="1"/>
</dbReference>
<dbReference type="SUPFAM" id="SSF161098">
    <property type="entry name" value="MetI-like"/>
    <property type="match status" value="1"/>
</dbReference>
<evidence type="ECO:0000259" key="8">
    <source>
        <dbReference type="PROSITE" id="PS50928"/>
    </source>
</evidence>
<feature type="transmembrane region" description="Helical" evidence="7">
    <location>
        <begin position="183"/>
        <end position="207"/>
    </location>
</feature>
<keyword evidence="10" id="KW-1185">Reference proteome</keyword>
<feature type="transmembrane region" description="Helical" evidence="7">
    <location>
        <begin position="259"/>
        <end position="278"/>
    </location>
</feature>
<feature type="transmembrane region" description="Helical" evidence="7">
    <location>
        <begin position="73"/>
        <end position="96"/>
    </location>
</feature>
<feature type="transmembrane region" description="Helical" evidence="7">
    <location>
        <begin position="108"/>
        <end position="130"/>
    </location>
</feature>
<dbReference type="PROSITE" id="PS50928">
    <property type="entry name" value="ABC_TM1"/>
    <property type="match status" value="1"/>
</dbReference>
<dbReference type="CDD" id="cd06261">
    <property type="entry name" value="TM_PBP2"/>
    <property type="match status" value="1"/>
</dbReference>
<keyword evidence="2" id="KW-0813">Transport</keyword>
<dbReference type="PANTHER" id="PTHR43744:SF9">
    <property type="entry name" value="POLYGALACTURONAN_RHAMNOGALACTURONAN TRANSPORT SYSTEM PERMEASE PROTEIN YTCP"/>
    <property type="match status" value="1"/>
</dbReference>
<name>A0A9W5YB73_9FIRM</name>
<evidence type="ECO:0000256" key="5">
    <source>
        <dbReference type="ARBA" id="ARBA00022989"/>
    </source>
</evidence>
<keyword evidence="3" id="KW-1003">Cell membrane</keyword>
<feature type="domain" description="ABC transmembrane type-1" evidence="8">
    <location>
        <begin position="73"/>
        <end position="278"/>
    </location>
</feature>
<evidence type="ECO:0000256" key="3">
    <source>
        <dbReference type="ARBA" id="ARBA00022475"/>
    </source>
</evidence>
<accession>A0A9W5YB73</accession>
<dbReference type="Proteomes" id="UP001144256">
    <property type="component" value="Unassembled WGS sequence"/>
</dbReference>
<feature type="transmembrane region" description="Helical" evidence="7">
    <location>
        <begin position="150"/>
        <end position="171"/>
    </location>
</feature>
<proteinExistence type="predicted"/>
<feature type="transmembrane region" description="Helical" evidence="7">
    <location>
        <begin position="12"/>
        <end position="32"/>
    </location>
</feature>
<reference evidence="9" key="1">
    <citation type="submission" date="2022-06" db="EMBL/GenBank/DDBJ databases">
        <title>Vallitalea longa sp. nov., an anaerobic bacterium isolated from marine sediment.</title>
        <authorList>
            <person name="Hirano S."/>
            <person name="Terahara T."/>
            <person name="Mori K."/>
            <person name="Hamada M."/>
            <person name="Matsumoto R."/>
            <person name="Kobayashi T."/>
        </authorList>
    </citation>
    <scope>NUCLEOTIDE SEQUENCE</scope>
    <source>
        <strain evidence="9">SH18-1</strain>
    </source>
</reference>
<evidence type="ECO:0000313" key="10">
    <source>
        <dbReference type="Proteomes" id="UP001144256"/>
    </source>
</evidence>
<dbReference type="EMBL" id="BRLB01000011">
    <property type="protein sequence ID" value="GKX30775.1"/>
    <property type="molecule type" value="Genomic_DNA"/>
</dbReference>
<dbReference type="InterPro" id="IPR000515">
    <property type="entry name" value="MetI-like"/>
</dbReference>
<evidence type="ECO:0000256" key="1">
    <source>
        <dbReference type="ARBA" id="ARBA00004651"/>
    </source>
</evidence>
<gene>
    <name evidence="9" type="ORF">SH1V18_32550</name>
</gene>
<evidence type="ECO:0000313" key="9">
    <source>
        <dbReference type="EMBL" id="GKX30775.1"/>
    </source>
</evidence>
<dbReference type="GO" id="GO:0055085">
    <property type="term" value="P:transmembrane transport"/>
    <property type="evidence" value="ECO:0007669"/>
    <property type="project" value="InterPro"/>
</dbReference>
<comment type="subcellular location">
    <subcellularLocation>
        <location evidence="1">Cell membrane</location>
        <topology evidence="1">Multi-pass membrane protein</topology>
    </subcellularLocation>
</comment>
<dbReference type="AlphaFoldDB" id="A0A9W5YB73"/>
<keyword evidence="5 7" id="KW-1133">Transmembrane helix</keyword>
<keyword evidence="6 7" id="KW-0472">Membrane</keyword>
<dbReference type="Gene3D" id="1.10.3720.10">
    <property type="entry name" value="MetI-like"/>
    <property type="match status" value="1"/>
</dbReference>
<evidence type="ECO:0000256" key="6">
    <source>
        <dbReference type="ARBA" id="ARBA00023136"/>
    </source>
</evidence>
<dbReference type="RefSeq" id="WP_281817251.1">
    <property type="nucleotide sequence ID" value="NZ_BRLB01000011.1"/>
</dbReference>
<dbReference type="InterPro" id="IPR035906">
    <property type="entry name" value="MetI-like_sf"/>
</dbReference>
<comment type="caution">
    <text evidence="9">The sequence shown here is derived from an EMBL/GenBank/DDBJ whole genome shotgun (WGS) entry which is preliminary data.</text>
</comment>
<organism evidence="9 10">
    <name type="scientific">Vallitalea longa</name>
    <dbReference type="NCBI Taxonomy" id="2936439"/>
    <lineage>
        <taxon>Bacteria</taxon>
        <taxon>Bacillati</taxon>
        <taxon>Bacillota</taxon>
        <taxon>Clostridia</taxon>
        <taxon>Lachnospirales</taxon>
        <taxon>Vallitaleaceae</taxon>
        <taxon>Vallitalea</taxon>
    </lineage>
</organism>